<dbReference type="RefSeq" id="WP_229783655.1">
    <property type="nucleotide sequence ID" value="NZ_BMQB01000004.1"/>
</dbReference>
<protein>
    <submittedName>
        <fullName evidence="2">Uncharacterized protein</fullName>
    </submittedName>
</protein>
<dbReference type="Proteomes" id="UP000649739">
    <property type="component" value="Unassembled WGS sequence"/>
</dbReference>
<sequence>MSVMRSWASGSGRPWPAFAGALTVTLVLTAGPARACDPEQHRHAAAAAAAGGHAHHRDEGASKNVKLVGTVPDAKGAISVNFLTYDDGRDVMLVSGTFGLKAYDVADPAQPKPIGAFTLPNMWETENTEVDPERKLVFLARDPRAFGGNTDTGESGVYTVDASDPTKLRQLSYVKVPSGHTTSCVNKCRYLWTGGPSKAKNMPADWGGRPIWVTDMRDPAKPTVYPDPIDLNRNDGKTDYVHDVQLDAAGVAWVSGRGGVRGYWTEGEHADPVTGKTRTATASDPVPYAGGGIAETAAPSRFMHNSFRPTGNRRGDGGSARDDLLYITEESFVSGCAGDGVLVIASIAGSEKGQAWKSTPQQPYRLTTVGTWSVAGQDGTDKNSADCSAHYFDISGKILAQSFYAQGTRFLDISDPSNPRQVAYHRPGDAASWAPFWHKGLAYVADNKRGVDVLKLEGVE</sequence>
<evidence type="ECO:0000256" key="1">
    <source>
        <dbReference type="SAM" id="MobiDB-lite"/>
    </source>
</evidence>
<name>A0A8J3FAR7_9ACTN</name>
<feature type="region of interest" description="Disordered" evidence="1">
    <location>
        <begin position="265"/>
        <end position="286"/>
    </location>
</feature>
<reference evidence="2" key="2">
    <citation type="submission" date="2020-09" db="EMBL/GenBank/DDBJ databases">
        <authorList>
            <person name="Sun Q."/>
            <person name="Ohkuma M."/>
        </authorList>
    </citation>
    <scope>NUCLEOTIDE SEQUENCE</scope>
    <source>
        <strain evidence="2">JCM 3090</strain>
    </source>
</reference>
<evidence type="ECO:0000313" key="2">
    <source>
        <dbReference type="EMBL" id="GGJ93450.1"/>
    </source>
</evidence>
<proteinExistence type="predicted"/>
<dbReference type="AlphaFoldDB" id="A0A8J3FAR7"/>
<comment type="caution">
    <text evidence="2">The sequence shown here is derived from an EMBL/GenBank/DDBJ whole genome shotgun (WGS) entry which is preliminary data.</text>
</comment>
<keyword evidence="3" id="KW-1185">Reference proteome</keyword>
<reference evidence="2" key="1">
    <citation type="journal article" date="2014" name="Int. J. Syst. Evol. Microbiol.">
        <title>Complete genome sequence of Corynebacterium casei LMG S-19264T (=DSM 44701T), isolated from a smear-ripened cheese.</title>
        <authorList>
            <consortium name="US DOE Joint Genome Institute (JGI-PGF)"/>
            <person name="Walter F."/>
            <person name="Albersmeier A."/>
            <person name="Kalinowski J."/>
            <person name="Ruckert C."/>
        </authorList>
    </citation>
    <scope>NUCLEOTIDE SEQUENCE</scope>
    <source>
        <strain evidence="2">JCM 3090</strain>
    </source>
</reference>
<accession>A0A8J3FAR7</accession>
<evidence type="ECO:0000313" key="3">
    <source>
        <dbReference type="Proteomes" id="UP000649739"/>
    </source>
</evidence>
<dbReference type="EMBL" id="BMQB01000004">
    <property type="protein sequence ID" value="GGJ93450.1"/>
    <property type="molecule type" value="Genomic_DNA"/>
</dbReference>
<gene>
    <name evidence="2" type="ORF">GCM10010123_24140</name>
</gene>
<organism evidence="2 3">
    <name type="scientific">Pilimelia anulata</name>
    <dbReference type="NCBI Taxonomy" id="53371"/>
    <lineage>
        <taxon>Bacteria</taxon>
        <taxon>Bacillati</taxon>
        <taxon>Actinomycetota</taxon>
        <taxon>Actinomycetes</taxon>
        <taxon>Micromonosporales</taxon>
        <taxon>Micromonosporaceae</taxon>
        <taxon>Pilimelia</taxon>
    </lineage>
</organism>